<name>A0A1Y6BYI3_9NEIS</name>
<dbReference type="EMBL" id="FXAG01000011">
    <property type="protein sequence ID" value="SMF27419.1"/>
    <property type="molecule type" value="Genomic_DNA"/>
</dbReference>
<evidence type="ECO:0000256" key="1">
    <source>
        <dbReference type="SAM" id="SignalP"/>
    </source>
</evidence>
<sequence>MIKKATQLILVIATTASLNVAVAAADNANLYSFLSNPKSLVGRNSKSLTLFLEKNCKLEKADGGKLRGNYSEIYECKLDEKDVMVGINLQKKTRTTEYFAILAPEELYSRIFSKIQEKNGKGYKIDESGGSYKINGWTIPLSSSKNVSLEVEILKKDKKTLLQAHAEGNEGP</sequence>
<organism evidence="2 3">
    <name type="scientific">Pseudogulbenkiania subflava DSM 22618</name>
    <dbReference type="NCBI Taxonomy" id="1123014"/>
    <lineage>
        <taxon>Bacteria</taxon>
        <taxon>Pseudomonadati</taxon>
        <taxon>Pseudomonadota</taxon>
        <taxon>Betaproteobacteria</taxon>
        <taxon>Neisseriales</taxon>
        <taxon>Chromobacteriaceae</taxon>
        <taxon>Pseudogulbenkiania</taxon>
    </lineage>
</organism>
<evidence type="ECO:0000313" key="3">
    <source>
        <dbReference type="Proteomes" id="UP000192920"/>
    </source>
</evidence>
<dbReference type="Proteomes" id="UP000192920">
    <property type="component" value="Unassembled WGS sequence"/>
</dbReference>
<proteinExistence type="predicted"/>
<keyword evidence="3" id="KW-1185">Reference proteome</keyword>
<accession>A0A1Y6BYI3</accession>
<dbReference type="AlphaFoldDB" id="A0A1Y6BYI3"/>
<feature type="chain" id="PRO_5012893195" evidence="1">
    <location>
        <begin position="24"/>
        <end position="172"/>
    </location>
</feature>
<gene>
    <name evidence="2" type="ORF">SAMN02745746_02293</name>
</gene>
<keyword evidence="1" id="KW-0732">Signal</keyword>
<protein>
    <submittedName>
        <fullName evidence="2">Uncharacterized protein</fullName>
    </submittedName>
</protein>
<feature type="signal peptide" evidence="1">
    <location>
        <begin position="1"/>
        <end position="23"/>
    </location>
</feature>
<reference evidence="3" key="1">
    <citation type="submission" date="2017-04" db="EMBL/GenBank/DDBJ databases">
        <authorList>
            <person name="Varghese N."/>
            <person name="Submissions S."/>
        </authorList>
    </citation>
    <scope>NUCLEOTIDE SEQUENCE [LARGE SCALE GENOMIC DNA]</scope>
    <source>
        <strain evidence="3">DSM 22618</strain>
    </source>
</reference>
<evidence type="ECO:0000313" key="2">
    <source>
        <dbReference type="EMBL" id="SMF27419.1"/>
    </source>
</evidence>